<dbReference type="PROSITE" id="PS50860">
    <property type="entry name" value="AA_TRNA_LIGASE_II_ALA"/>
    <property type="match status" value="1"/>
</dbReference>
<keyword evidence="3 13" id="KW-0436">Ligase</keyword>
<dbReference type="GO" id="GO:0002161">
    <property type="term" value="F:aminoacyl-tRNA deacylase activity"/>
    <property type="evidence" value="ECO:0007669"/>
    <property type="project" value="TreeGrafter"/>
</dbReference>
<dbReference type="Gene3D" id="3.30.980.10">
    <property type="entry name" value="Threonyl-trna Synthetase, Chain A, domain 2"/>
    <property type="match status" value="1"/>
</dbReference>
<feature type="binding site" evidence="13">
    <location>
        <position position="692"/>
    </location>
    <ligand>
        <name>Zn(2+)</name>
        <dbReference type="ChEBI" id="CHEBI:29105"/>
    </ligand>
</feature>
<dbReference type="EC" id="6.1.1.7" evidence="13"/>
<protein>
    <recommendedName>
        <fullName evidence="13">Alanine--tRNA ligase</fullName>
        <ecNumber evidence="13">6.1.1.7</ecNumber>
    </recommendedName>
    <alternativeName>
        <fullName evidence="13">Alanyl-tRNA synthetase</fullName>
        <shortName evidence="13">AlaRS</shortName>
    </alternativeName>
</protein>
<dbReference type="InterPro" id="IPR018164">
    <property type="entry name" value="Ala-tRNA-synth_IIc_N"/>
</dbReference>
<dbReference type="InterPro" id="IPR012947">
    <property type="entry name" value="tRNA_SAD"/>
</dbReference>
<evidence type="ECO:0000313" key="15">
    <source>
        <dbReference type="EMBL" id="KGM01694.1"/>
    </source>
</evidence>
<comment type="subcellular location">
    <subcellularLocation>
        <location evidence="13">Cytoplasm</location>
    </subcellularLocation>
</comment>
<sequence>MRTAEIRQRWLDYFEGRGHTVVPSAPLISPDPSTLFVIAGMVPFIPYMLGEQTAPWPRATSVQKCVRTLDIEEVGKTTRHGTFFQMNGNFSFGDYFKEGAITYAWELVTGSTADGGFGFDPETIWVTVYHDDDEAAALWKRIAGLPDERIQRRGMKDNYWSTGARGPAGPCSEIYVDRGPEYGAEGGPVVDEDRYIEIWNLVFMQYERGDGGGKEDFPILGELQQKNIDTGMGLERVAYLLQGVDNMYEIDEVFPVIQAAQELSGRRYGADRDDDVRMRVVADHVRSSLMLMGDGVTPSNEGRGYVLRRLLRRSVRAMRLLGVEDLALPTLLPVSKDAMSPSYPELAERFDRISTVAYAEEDAFRRTLAAGTTILDTAVRTVKTQAGGDAPSATPLLSGEQAFQLHDTYGFPIDLTLEMAAEQGVSVDETAFRSLMQAQRQRARADALAKRAGRADTAAYQELHSTLSSEKAGPVEFLGYTDTTSRSRVVGLLVDGVPAPAATAPADVEVVLDRTPFYAESGGQLADHGVIVLDGGARIEVDDVQAPVKGLSVHHGRLVDGTVTFGEAGTATIDVVRRKAISRAHTATHMVHKALREALGDTATQAGSENAPSRIRFDFRSSAAVPAGALSEIEERVNTQLAEDLDVTDEVMPIAEARALGAMALFGEKYGDRVRVVSIGGDWSRELCAGTHVRRSGQLGLVTLLGESSIGSGVRRVDALVGDGAYGFQAKEHALVGQLSGLLGARPDELGDRVSSLLTRLKESEKELAALRQAQVLAGAAALASGAVDAGGVRVVAHDAGEVSSADDLRTLVLDVRARLGESAPAVVAVGGVAKGRPVVVVATNAAARERGVRAGALVKTASGVLGGGGGGKDDLAQGGGTDASRLGAALDGLRAEIGAAA</sequence>
<keyword evidence="16" id="KW-1185">Reference proteome</keyword>
<dbReference type="Gene3D" id="3.30.54.20">
    <property type="match status" value="1"/>
</dbReference>
<dbReference type="EMBL" id="AXNT01000089">
    <property type="protein sequence ID" value="KGM01694.1"/>
    <property type="molecule type" value="Genomic_DNA"/>
</dbReference>
<dbReference type="GO" id="GO:0006419">
    <property type="term" value="P:alanyl-tRNA aminoacylation"/>
    <property type="evidence" value="ECO:0007669"/>
    <property type="project" value="UniProtKB-UniRule"/>
</dbReference>
<dbReference type="SUPFAM" id="SSF55186">
    <property type="entry name" value="ThrRS/AlaRS common domain"/>
    <property type="match status" value="1"/>
</dbReference>
<comment type="caution">
    <text evidence="15">The sequence shown here is derived from an EMBL/GenBank/DDBJ whole genome shotgun (WGS) entry which is preliminary data.</text>
</comment>
<dbReference type="InterPro" id="IPR050058">
    <property type="entry name" value="Ala-tRNA_ligase"/>
</dbReference>
<dbReference type="SUPFAM" id="SSF101353">
    <property type="entry name" value="Putative anticodon-binding domain of alanyl-tRNA synthetase (AlaRS)"/>
    <property type="match status" value="1"/>
</dbReference>
<dbReference type="Gene3D" id="3.30.930.10">
    <property type="entry name" value="Bira Bifunctional Protein, Domain 2"/>
    <property type="match status" value="1"/>
</dbReference>
<dbReference type="Pfam" id="PF01411">
    <property type="entry name" value="tRNA-synt_2c"/>
    <property type="match status" value="1"/>
</dbReference>
<keyword evidence="7 13" id="KW-0067">ATP-binding</keyword>
<dbReference type="Gene3D" id="6.10.250.550">
    <property type="match status" value="1"/>
</dbReference>
<dbReference type="InterPro" id="IPR002318">
    <property type="entry name" value="Ala-tRNA-lgiase_IIc"/>
</dbReference>
<comment type="cofactor">
    <cofactor evidence="13">
        <name>Zn(2+)</name>
        <dbReference type="ChEBI" id="CHEBI:29105"/>
    </cofactor>
    <text evidence="13">Binds 1 zinc ion per subunit.</text>
</comment>
<feature type="domain" description="Alanyl-transfer RNA synthetases family profile" evidence="14">
    <location>
        <begin position="1"/>
        <end position="731"/>
    </location>
</feature>
<evidence type="ECO:0000256" key="6">
    <source>
        <dbReference type="ARBA" id="ARBA00022833"/>
    </source>
</evidence>
<dbReference type="HAMAP" id="MF_00036_B">
    <property type="entry name" value="Ala_tRNA_synth_B"/>
    <property type="match status" value="1"/>
</dbReference>
<evidence type="ECO:0000256" key="11">
    <source>
        <dbReference type="ARBA" id="ARBA00024779"/>
    </source>
</evidence>
<dbReference type="SUPFAM" id="SSF55681">
    <property type="entry name" value="Class II aaRS and biotin synthetases"/>
    <property type="match status" value="1"/>
</dbReference>
<dbReference type="InterPro" id="IPR045864">
    <property type="entry name" value="aa-tRNA-synth_II/BPL/LPL"/>
</dbReference>
<dbReference type="InterPro" id="IPR003156">
    <property type="entry name" value="DHHA1_dom"/>
</dbReference>
<dbReference type="InterPro" id="IPR018162">
    <property type="entry name" value="Ala-tRNA-ligase_IIc_anticod-bd"/>
</dbReference>
<dbReference type="Gene3D" id="2.40.30.130">
    <property type="match status" value="1"/>
</dbReference>
<keyword evidence="10 13" id="KW-0030">Aminoacyl-tRNA synthetase</keyword>
<comment type="similarity">
    <text evidence="1 13">Belongs to the class-II aminoacyl-tRNA synthetase family.</text>
</comment>
<keyword evidence="5 13" id="KW-0547">Nucleotide-binding</keyword>
<dbReference type="InterPro" id="IPR018165">
    <property type="entry name" value="Ala-tRNA-synth_IIc_core"/>
</dbReference>
<dbReference type="InterPro" id="IPR009000">
    <property type="entry name" value="Transl_B-barrel_sf"/>
</dbReference>
<dbReference type="Pfam" id="PF02272">
    <property type="entry name" value="DHHA1"/>
    <property type="match status" value="1"/>
</dbReference>
<comment type="catalytic activity">
    <reaction evidence="12 13">
        <text>tRNA(Ala) + L-alanine + ATP = L-alanyl-tRNA(Ala) + AMP + diphosphate</text>
        <dbReference type="Rhea" id="RHEA:12540"/>
        <dbReference type="Rhea" id="RHEA-COMP:9657"/>
        <dbReference type="Rhea" id="RHEA-COMP:9923"/>
        <dbReference type="ChEBI" id="CHEBI:30616"/>
        <dbReference type="ChEBI" id="CHEBI:33019"/>
        <dbReference type="ChEBI" id="CHEBI:57972"/>
        <dbReference type="ChEBI" id="CHEBI:78442"/>
        <dbReference type="ChEBI" id="CHEBI:78497"/>
        <dbReference type="ChEBI" id="CHEBI:456215"/>
        <dbReference type="EC" id="6.1.1.7"/>
    </reaction>
</comment>
<dbReference type="Pfam" id="PF07973">
    <property type="entry name" value="tRNA_SAD"/>
    <property type="match status" value="1"/>
</dbReference>
<keyword evidence="6 13" id="KW-0862">Zinc</keyword>
<dbReference type="GO" id="GO:0004813">
    <property type="term" value="F:alanine-tRNA ligase activity"/>
    <property type="evidence" value="ECO:0007669"/>
    <property type="project" value="UniProtKB-UniRule"/>
</dbReference>
<dbReference type="FunFam" id="3.30.930.10:FF:000004">
    <property type="entry name" value="Alanine--tRNA ligase"/>
    <property type="match status" value="1"/>
</dbReference>
<evidence type="ECO:0000259" key="14">
    <source>
        <dbReference type="PROSITE" id="PS50860"/>
    </source>
</evidence>
<keyword evidence="2 13" id="KW-0820">tRNA-binding</keyword>
<proteinExistence type="inferred from homology"/>
<dbReference type="OrthoDB" id="9803884at2"/>
<dbReference type="NCBIfam" id="TIGR00344">
    <property type="entry name" value="alaS"/>
    <property type="match status" value="1"/>
</dbReference>
<feature type="binding site" evidence="13">
    <location>
        <position position="585"/>
    </location>
    <ligand>
        <name>Zn(2+)</name>
        <dbReference type="ChEBI" id="CHEBI:29105"/>
    </ligand>
</feature>
<keyword evidence="13" id="KW-0963">Cytoplasm</keyword>
<dbReference type="AlphaFoldDB" id="A0A0A0B7B7"/>
<dbReference type="CDD" id="cd00673">
    <property type="entry name" value="AlaRS_core"/>
    <property type="match status" value="1"/>
</dbReference>
<evidence type="ECO:0000256" key="2">
    <source>
        <dbReference type="ARBA" id="ARBA00022555"/>
    </source>
</evidence>
<comment type="function">
    <text evidence="11 13">Catalyzes the attachment of alanine to tRNA(Ala) in a two-step reaction: alanine is first activated by ATP to form Ala-AMP and then transferred to the acceptor end of tRNA(Ala). Also edits incorrectly charged Ser-tRNA(Ala) and Gly-tRNA(Ala) via its editing domain.</text>
</comment>
<dbReference type="GO" id="GO:0005829">
    <property type="term" value="C:cytosol"/>
    <property type="evidence" value="ECO:0007669"/>
    <property type="project" value="TreeGrafter"/>
</dbReference>
<evidence type="ECO:0000256" key="3">
    <source>
        <dbReference type="ARBA" id="ARBA00022598"/>
    </source>
</evidence>
<keyword evidence="4 13" id="KW-0479">Metal-binding</keyword>
<organism evidence="15 16">
    <name type="scientific">Cellulomonas cellasea DSM 20118</name>
    <dbReference type="NCBI Taxonomy" id="1408250"/>
    <lineage>
        <taxon>Bacteria</taxon>
        <taxon>Bacillati</taxon>
        <taxon>Actinomycetota</taxon>
        <taxon>Actinomycetes</taxon>
        <taxon>Micrococcales</taxon>
        <taxon>Cellulomonadaceae</taxon>
        <taxon>Cellulomonas</taxon>
    </lineage>
</organism>
<dbReference type="PANTHER" id="PTHR11777:SF9">
    <property type="entry name" value="ALANINE--TRNA LIGASE, CYTOPLASMIC"/>
    <property type="match status" value="1"/>
</dbReference>
<gene>
    <name evidence="13" type="primary">alaS</name>
    <name evidence="15" type="ORF">Q760_17975</name>
</gene>
<evidence type="ECO:0000256" key="13">
    <source>
        <dbReference type="HAMAP-Rule" id="MF_00036"/>
    </source>
</evidence>
<evidence type="ECO:0000256" key="1">
    <source>
        <dbReference type="ARBA" id="ARBA00008226"/>
    </source>
</evidence>
<dbReference type="FunFam" id="3.30.980.10:FF:000004">
    <property type="entry name" value="Alanine--tRNA ligase, cytoplasmic"/>
    <property type="match status" value="1"/>
</dbReference>
<dbReference type="InterPro" id="IPR023033">
    <property type="entry name" value="Ala_tRNA_ligase_euk/bac"/>
</dbReference>
<evidence type="ECO:0000256" key="8">
    <source>
        <dbReference type="ARBA" id="ARBA00022884"/>
    </source>
</evidence>
<dbReference type="SMART" id="SM00863">
    <property type="entry name" value="tRNA_SAD"/>
    <property type="match status" value="1"/>
</dbReference>
<keyword evidence="9 13" id="KW-0648">Protein biosynthesis</keyword>
<accession>A0A0A0B7B7</accession>
<name>A0A0A0B7B7_9CELL</name>
<dbReference type="STRING" id="1408250.Q760_17975"/>
<evidence type="ECO:0000256" key="12">
    <source>
        <dbReference type="ARBA" id="ARBA00048300"/>
    </source>
</evidence>
<evidence type="ECO:0000256" key="10">
    <source>
        <dbReference type="ARBA" id="ARBA00023146"/>
    </source>
</evidence>
<dbReference type="PANTHER" id="PTHR11777">
    <property type="entry name" value="ALANYL-TRNA SYNTHETASE"/>
    <property type="match status" value="1"/>
</dbReference>
<dbReference type="Proteomes" id="UP000029833">
    <property type="component" value="Unassembled WGS sequence"/>
</dbReference>
<evidence type="ECO:0000256" key="9">
    <source>
        <dbReference type="ARBA" id="ARBA00022917"/>
    </source>
</evidence>
<dbReference type="InterPro" id="IPR018163">
    <property type="entry name" value="Thr/Ala-tRNA-synth_IIc_edit"/>
</dbReference>
<dbReference type="SUPFAM" id="SSF50447">
    <property type="entry name" value="Translation proteins"/>
    <property type="match status" value="1"/>
</dbReference>
<dbReference type="Gene3D" id="3.10.310.40">
    <property type="match status" value="1"/>
</dbReference>
<dbReference type="FunFam" id="3.10.310.40:FF:000001">
    <property type="entry name" value="Alanine--tRNA ligase"/>
    <property type="match status" value="1"/>
</dbReference>
<dbReference type="RefSeq" id="WP_034631490.1">
    <property type="nucleotide sequence ID" value="NZ_AXNT01000089.1"/>
</dbReference>
<dbReference type="GO" id="GO:0000049">
    <property type="term" value="F:tRNA binding"/>
    <property type="evidence" value="ECO:0007669"/>
    <property type="project" value="UniProtKB-KW"/>
</dbReference>
<evidence type="ECO:0000256" key="4">
    <source>
        <dbReference type="ARBA" id="ARBA00022723"/>
    </source>
</evidence>
<feature type="binding site" evidence="13">
    <location>
        <position position="589"/>
    </location>
    <ligand>
        <name>Zn(2+)</name>
        <dbReference type="ChEBI" id="CHEBI:29105"/>
    </ligand>
</feature>
<evidence type="ECO:0000313" key="16">
    <source>
        <dbReference type="Proteomes" id="UP000029833"/>
    </source>
</evidence>
<dbReference type="GO" id="GO:0008270">
    <property type="term" value="F:zinc ion binding"/>
    <property type="evidence" value="ECO:0007669"/>
    <property type="project" value="UniProtKB-UniRule"/>
</dbReference>
<evidence type="ECO:0000256" key="7">
    <source>
        <dbReference type="ARBA" id="ARBA00022840"/>
    </source>
</evidence>
<dbReference type="FunFam" id="3.30.54.20:FF:000001">
    <property type="entry name" value="Alanine--tRNA ligase"/>
    <property type="match status" value="1"/>
</dbReference>
<reference evidence="15 16" key="1">
    <citation type="submission" date="2013-10" db="EMBL/GenBank/DDBJ databases">
        <authorList>
            <person name="Wang G."/>
            <person name="Zhuang W."/>
        </authorList>
    </citation>
    <scope>NUCLEOTIDE SEQUENCE [LARGE SCALE GENOMIC DNA]</scope>
    <source>
        <strain evidence="15 16">DSM 20118</strain>
    </source>
</reference>
<keyword evidence="8 13" id="KW-0694">RNA-binding</keyword>
<evidence type="ECO:0000256" key="5">
    <source>
        <dbReference type="ARBA" id="ARBA00022741"/>
    </source>
</evidence>
<dbReference type="PRINTS" id="PR00980">
    <property type="entry name" value="TRNASYNTHALA"/>
</dbReference>
<feature type="binding site" evidence="13">
    <location>
        <position position="688"/>
    </location>
    <ligand>
        <name>Zn(2+)</name>
        <dbReference type="ChEBI" id="CHEBI:29105"/>
    </ligand>
</feature>
<comment type="domain">
    <text evidence="13">Consists of three domains; the N-terminal catalytic domain, the editing domain and the C-terminal C-Ala domain. The editing domain removes incorrectly charged amino acids, while the C-Ala domain, along with tRNA(Ala), serves as a bridge to cooperatively bring together the editing and aminoacylation centers thus stimulating deacylation of misacylated tRNAs.</text>
</comment>
<dbReference type="GO" id="GO:0005524">
    <property type="term" value="F:ATP binding"/>
    <property type="evidence" value="ECO:0007669"/>
    <property type="project" value="UniProtKB-UniRule"/>
</dbReference>